<proteinExistence type="predicted"/>
<keyword evidence="3" id="KW-1185">Reference proteome</keyword>
<evidence type="ECO:0000256" key="1">
    <source>
        <dbReference type="SAM" id="SignalP"/>
    </source>
</evidence>
<keyword evidence="1" id="KW-0732">Signal</keyword>
<feature type="signal peptide" evidence="1">
    <location>
        <begin position="1"/>
        <end position="22"/>
    </location>
</feature>
<dbReference type="Pfam" id="PF14334">
    <property type="entry name" value="DUF4390"/>
    <property type="match status" value="1"/>
</dbReference>
<evidence type="ECO:0000313" key="2">
    <source>
        <dbReference type="EMBL" id="MFC1572278.1"/>
    </source>
</evidence>
<reference evidence="2 3" key="1">
    <citation type="submission" date="2024-09" db="EMBL/GenBank/DDBJ databases">
        <authorList>
            <person name="D'Angelo T."/>
        </authorList>
    </citation>
    <scope>NUCLEOTIDE SEQUENCE [LARGE SCALE GENOMIC DNA]</scope>
    <source>
        <strain evidence="2">SAG AM-320-E07</strain>
    </source>
</reference>
<sequence length="222" mass="25148">MRTKQRAYLRALLTGSCLVVGALVTDEVRATNGPELAVALPYRHETRLVVDLELTGVFDEETEAALEAGLPATVVFAWTLWRHRPLWWDSPVYASGTSFRIFYDVLDERYEVFNETGRRIEGCEDLTAVEETVGSLQQLDIGPISELDADRHYYLEVEAILVSLDSGEIQDLEDWLRGGLRQDADRDLFSDVSRHAVGVLRDMVGLKPRTAWTKSPHFHGWD</sequence>
<accession>A0ABV6YIZ1</accession>
<feature type="chain" id="PRO_5046673105" evidence="1">
    <location>
        <begin position="23"/>
        <end position="222"/>
    </location>
</feature>
<name>A0ABV6YIZ1_UNCEI</name>
<organism evidence="2 3">
    <name type="scientific">Eiseniibacteriota bacterium</name>
    <dbReference type="NCBI Taxonomy" id="2212470"/>
    <lineage>
        <taxon>Bacteria</taxon>
        <taxon>Candidatus Eiseniibacteriota</taxon>
    </lineage>
</organism>
<dbReference type="InterPro" id="IPR025500">
    <property type="entry name" value="DUF4390"/>
</dbReference>
<evidence type="ECO:0000313" key="3">
    <source>
        <dbReference type="Proteomes" id="UP001593833"/>
    </source>
</evidence>
<dbReference type="Proteomes" id="UP001593833">
    <property type="component" value="Unassembled WGS sequence"/>
</dbReference>
<protein>
    <submittedName>
        <fullName evidence="2">DUF4390 domain-containing protein</fullName>
    </submittedName>
</protein>
<comment type="caution">
    <text evidence="2">The sequence shown here is derived from an EMBL/GenBank/DDBJ whole genome shotgun (WGS) entry which is preliminary data.</text>
</comment>
<gene>
    <name evidence="2" type="ORF">ACFL6M_01645</name>
</gene>
<dbReference type="EMBL" id="JBHPKH010000010">
    <property type="protein sequence ID" value="MFC1572278.1"/>
    <property type="molecule type" value="Genomic_DNA"/>
</dbReference>